<dbReference type="PANTHER" id="PTHR11091">
    <property type="entry name" value="OXIDOREDUCTASE-RELATED"/>
    <property type="match status" value="1"/>
</dbReference>
<dbReference type="PANTHER" id="PTHR11091:SF0">
    <property type="entry name" value="MALATE DEHYDROGENASE"/>
    <property type="match status" value="1"/>
</dbReference>
<gene>
    <name evidence="3" type="ORF">C7A10_24605</name>
</gene>
<dbReference type="InterPro" id="IPR036111">
    <property type="entry name" value="Mal/L-sulfo/L-lacto_DH-like_sf"/>
</dbReference>
<dbReference type="Gene3D" id="3.30.1370.60">
    <property type="entry name" value="Hypothetical oxidoreductase yiak, domain 2"/>
    <property type="match status" value="1"/>
</dbReference>
<keyword evidence="2" id="KW-0560">Oxidoreductase</keyword>
<protein>
    <submittedName>
        <fullName evidence="3">Ldh family oxidoreductase</fullName>
    </submittedName>
</protein>
<reference evidence="3 4" key="1">
    <citation type="submission" date="2018-03" db="EMBL/GenBank/DDBJ databases">
        <title>Blue discolouration in mozzarella cheese caused by Pseudomonas fluorescens.</title>
        <authorList>
            <person name="Chiesa F."/>
            <person name="Dalmasso A."/>
            <person name="Lomonaco S."/>
        </authorList>
    </citation>
    <scope>NUCLEOTIDE SEQUENCE [LARGE SCALE GENOMIC DNA]</scope>
    <source>
        <strain evidence="3 4">11293</strain>
    </source>
</reference>
<evidence type="ECO:0000313" key="3">
    <source>
        <dbReference type="EMBL" id="PRW86569.1"/>
    </source>
</evidence>
<evidence type="ECO:0000256" key="2">
    <source>
        <dbReference type="ARBA" id="ARBA00023002"/>
    </source>
</evidence>
<comment type="similarity">
    <text evidence="1">Belongs to the LDH2/MDH2 oxidoreductase family.</text>
</comment>
<organism evidence="3 4">
    <name type="scientific">Pseudomonas fluorescens</name>
    <dbReference type="NCBI Taxonomy" id="294"/>
    <lineage>
        <taxon>Bacteria</taxon>
        <taxon>Pseudomonadati</taxon>
        <taxon>Pseudomonadota</taxon>
        <taxon>Gammaproteobacteria</taxon>
        <taxon>Pseudomonadales</taxon>
        <taxon>Pseudomonadaceae</taxon>
        <taxon>Pseudomonas</taxon>
    </lineage>
</organism>
<proteinExistence type="inferred from homology"/>
<dbReference type="Gene3D" id="1.10.1530.10">
    <property type="match status" value="1"/>
</dbReference>
<dbReference type="SUPFAM" id="SSF89733">
    <property type="entry name" value="L-sulfolactate dehydrogenase-like"/>
    <property type="match status" value="1"/>
</dbReference>
<dbReference type="EMBL" id="PVUH01000020">
    <property type="protein sequence ID" value="PRW86569.1"/>
    <property type="molecule type" value="Genomic_DNA"/>
</dbReference>
<comment type="caution">
    <text evidence="3">The sequence shown here is derived from an EMBL/GenBank/DDBJ whole genome shotgun (WGS) entry which is preliminary data.</text>
</comment>
<evidence type="ECO:0000313" key="4">
    <source>
        <dbReference type="Proteomes" id="UP000239731"/>
    </source>
</evidence>
<evidence type="ECO:0000256" key="1">
    <source>
        <dbReference type="ARBA" id="ARBA00006056"/>
    </source>
</evidence>
<dbReference type="Pfam" id="PF02615">
    <property type="entry name" value="Ldh_2"/>
    <property type="match status" value="1"/>
</dbReference>
<sequence>MDFYQVTAPALHAFMVAAFRGARFDVAQARRAADVLHYADLNGHDTHGVANLANIYLAGARSGEIDPRAEGAWVADQGACATFDAQGGLGLLAGQVAMARALDKARDFGIGCTVVRNSSHFGAAGFYASMGLDQAMIAMAMTNLGHAPVAHPLGSVAPLLGTNPISFAAPPTKGSVPFVLDMSTTVCASGKIKQAVRLEQNVPQGWLFDAQGETSGNPRDYLDQRASLPMLGGAFAEQGGHKGLGLGLMVEVLCGALAGAQTAADKGQDGRNNIGHFFLAINPGFFGSSNAFTGSLDALLGSISGAPVHPAYAPLSYPGQPDSVTRAERLKNGIRLDSHLVSQLDEVADHCAIPRLARAAS</sequence>
<dbReference type="GO" id="GO:0016491">
    <property type="term" value="F:oxidoreductase activity"/>
    <property type="evidence" value="ECO:0007669"/>
    <property type="project" value="UniProtKB-KW"/>
</dbReference>
<dbReference type="AlphaFoldDB" id="A0A2T0HU03"/>
<name>A0A2T0HU03_PSEFL</name>
<dbReference type="InterPro" id="IPR043144">
    <property type="entry name" value="Mal/L-sulf/L-lact_DH-like_ah"/>
</dbReference>
<dbReference type="InterPro" id="IPR043143">
    <property type="entry name" value="Mal/L-sulf/L-lact_DH-like_NADP"/>
</dbReference>
<accession>A0A2T0HU03</accession>
<dbReference type="RefSeq" id="WP_060766611.1">
    <property type="nucleotide sequence ID" value="NZ_NPKB01000028.1"/>
</dbReference>
<dbReference type="Proteomes" id="UP000239731">
    <property type="component" value="Unassembled WGS sequence"/>
</dbReference>
<dbReference type="InterPro" id="IPR003767">
    <property type="entry name" value="Malate/L-lactate_DH-like"/>
</dbReference>